<sequence length="193" mass="20974">MENLYSAPQADLSQEPTKDETYEPQIFSFSGRIGRLRYLAYHLAATILIYMVAGIATAIVSALSMDSTPNFGLIGVLSIIGFVVFIGTMFTATFTYVKRRLNDLDQSGWWGIMMIIPFLNFFFGLYLVFAPGTKGGNSYGPAPCKNSAGVIIGGLMFPLIFVVGILAAVALPAYKDYKDRAKAAEARTVVAPD</sequence>
<proteinExistence type="predicted"/>
<dbReference type="Proteomes" id="UP000627446">
    <property type="component" value="Unassembled WGS sequence"/>
</dbReference>
<reference evidence="2" key="1">
    <citation type="submission" date="2020-08" db="EMBL/GenBank/DDBJ databases">
        <title>Novel species isolated from subtropical streams in China.</title>
        <authorList>
            <person name="Lu H."/>
        </authorList>
    </citation>
    <scope>NUCLEOTIDE SEQUENCE</scope>
    <source>
        <strain evidence="2">LX22W</strain>
    </source>
</reference>
<dbReference type="SUPFAM" id="SSF54523">
    <property type="entry name" value="Pili subunits"/>
    <property type="match status" value="1"/>
</dbReference>
<feature type="transmembrane region" description="Helical" evidence="1">
    <location>
        <begin position="109"/>
        <end position="129"/>
    </location>
</feature>
<feature type="transmembrane region" description="Helical" evidence="1">
    <location>
        <begin position="71"/>
        <end position="97"/>
    </location>
</feature>
<keyword evidence="1" id="KW-0812">Transmembrane</keyword>
<feature type="transmembrane region" description="Helical" evidence="1">
    <location>
        <begin position="38"/>
        <end position="65"/>
    </location>
</feature>
<keyword evidence="1" id="KW-1133">Transmembrane helix</keyword>
<dbReference type="PANTHER" id="PTHR34980:SF3">
    <property type="entry name" value="BLR8105 PROTEIN"/>
    <property type="match status" value="1"/>
</dbReference>
<gene>
    <name evidence="2" type="ORF">H8K36_10805</name>
</gene>
<evidence type="ECO:0000313" key="3">
    <source>
        <dbReference type="Proteomes" id="UP000627446"/>
    </source>
</evidence>
<dbReference type="GO" id="GO:0005886">
    <property type="term" value="C:plasma membrane"/>
    <property type="evidence" value="ECO:0007669"/>
    <property type="project" value="TreeGrafter"/>
</dbReference>
<dbReference type="AlphaFoldDB" id="A0A923KT35"/>
<organism evidence="2 3">
    <name type="scientific">Undibacterium nitidum</name>
    <dbReference type="NCBI Taxonomy" id="2762298"/>
    <lineage>
        <taxon>Bacteria</taxon>
        <taxon>Pseudomonadati</taxon>
        <taxon>Pseudomonadota</taxon>
        <taxon>Betaproteobacteria</taxon>
        <taxon>Burkholderiales</taxon>
        <taxon>Oxalobacteraceae</taxon>
        <taxon>Undibacterium</taxon>
    </lineage>
</organism>
<dbReference type="RefSeq" id="WP_186916474.1">
    <property type="nucleotide sequence ID" value="NZ_JACOFZ010000003.1"/>
</dbReference>
<comment type="caution">
    <text evidence="2">The sequence shown here is derived from an EMBL/GenBank/DDBJ whole genome shotgun (WGS) entry which is preliminary data.</text>
</comment>
<protein>
    <submittedName>
        <fullName evidence="2">DUF805 domain-containing protein</fullName>
    </submittedName>
</protein>
<dbReference type="Gene3D" id="3.30.700.10">
    <property type="entry name" value="Glycoprotein, Type 4 Pilin"/>
    <property type="match status" value="1"/>
</dbReference>
<name>A0A923KT35_9BURK</name>
<dbReference type="InterPro" id="IPR008523">
    <property type="entry name" value="DUF805"/>
</dbReference>
<dbReference type="Pfam" id="PF05656">
    <property type="entry name" value="DUF805"/>
    <property type="match status" value="1"/>
</dbReference>
<feature type="transmembrane region" description="Helical" evidence="1">
    <location>
        <begin position="149"/>
        <end position="174"/>
    </location>
</feature>
<keyword evidence="1" id="KW-0472">Membrane</keyword>
<evidence type="ECO:0000313" key="2">
    <source>
        <dbReference type="EMBL" id="MBC3881866.1"/>
    </source>
</evidence>
<keyword evidence="3" id="KW-1185">Reference proteome</keyword>
<accession>A0A923KT35</accession>
<dbReference type="EMBL" id="JACOFZ010000003">
    <property type="protein sequence ID" value="MBC3881866.1"/>
    <property type="molecule type" value="Genomic_DNA"/>
</dbReference>
<dbReference type="InterPro" id="IPR045584">
    <property type="entry name" value="Pilin-like"/>
</dbReference>
<dbReference type="PANTHER" id="PTHR34980">
    <property type="entry name" value="INNER MEMBRANE PROTEIN-RELATED-RELATED"/>
    <property type="match status" value="1"/>
</dbReference>
<evidence type="ECO:0000256" key="1">
    <source>
        <dbReference type="SAM" id="Phobius"/>
    </source>
</evidence>